<evidence type="ECO:0000256" key="1">
    <source>
        <dbReference type="ARBA" id="ARBA00004894"/>
    </source>
</evidence>
<dbReference type="InterPro" id="IPR012675">
    <property type="entry name" value="Beta-grasp_dom_sf"/>
</dbReference>
<dbReference type="PANTHER" id="PTHR11921:SF29">
    <property type="entry name" value="SUCCINATE DEHYDROGENASE [UBIQUINONE] IRON-SULFUR SUBUNIT, MITOCHONDRIAL"/>
    <property type="match status" value="1"/>
</dbReference>
<feature type="domain" description="4Fe-4S ferredoxin-type" evidence="12">
    <location>
        <begin position="142"/>
        <end position="170"/>
    </location>
</feature>
<evidence type="ECO:0000256" key="8">
    <source>
        <dbReference type="ARBA" id="ARBA00023014"/>
    </source>
</evidence>
<dbReference type="PROSITE" id="PS51379">
    <property type="entry name" value="4FE4S_FER_2"/>
    <property type="match status" value="1"/>
</dbReference>
<dbReference type="Pfam" id="PF13183">
    <property type="entry name" value="Fer4_8"/>
    <property type="match status" value="1"/>
</dbReference>
<keyword evidence="5 9" id="KW-0479">Metal-binding</keyword>
<dbReference type="EMBL" id="AM902716">
    <property type="protein sequence ID" value="CAP40731.1"/>
    <property type="molecule type" value="Genomic_DNA"/>
</dbReference>
<dbReference type="NCBIfam" id="TIGR00384">
    <property type="entry name" value="dhsB"/>
    <property type="match status" value="1"/>
</dbReference>
<dbReference type="eggNOG" id="COG0479">
    <property type="taxonomic scope" value="Bacteria"/>
</dbReference>
<dbReference type="STRING" id="94624.Bpet0399"/>
<comment type="similarity">
    <text evidence="2 9">Belongs to the succinate dehydrogenase/fumarate reductase iron-sulfur protein family.</text>
</comment>
<reference evidence="13 14" key="1">
    <citation type="journal article" date="2008" name="BMC Genomics">
        <title>The missing link: Bordetella petrii is endowed with both the metabolic versatility of environmental bacteria and virulence traits of pathogenic Bordetellae.</title>
        <authorList>
            <person name="Gross R."/>
            <person name="Guzman C.A."/>
            <person name="Sebaihia M."/>
            <person name="Martins Dos Santos V.A."/>
            <person name="Pieper D.H."/>
            <person name="Koebnik R."/>
            <person name="Lechner M."/>
            <person name="Bartels D."/>
            <person name="Buhrmester J."/>
            <person name="Choudhuri J.V."/>
            <person name="Ebensen T."/>
            <person name="Gaigalat L."/>
            <person name="Herrmann S."/>
            <person name="Khachane A.N."/>
            <person name="Larisch C."/>
            <person name="Link S."/>
            <person name="Linke B."/>
            <person name="Meyer F."/>
            <person name="Mormann S."/>
            <person name="Nakunst D."/>
            <person name="Rueckert C."/>
            <person name="Schneiker-Bekel S."/>
            <person name="Schulze K."/>
            <person name="Vorhoelter F.J."/>
            <person name="Yevsa T."/>
            <person name="Engle J.T."/>
            <person name="Goldman W.E."/>
            <person name="Puehler A."/>
            <person name="Goebel U.B."/>
            <person name="Goesmann A."/>
            <person name="Bloecker H."/>
            <person name="Kaiser O."/>
            <person name="Martinez-Arias R."/>
        </authorList>
    </citation>
    <scope>NUCLEOTIDE SEQUENCE [LARGE SCALE GENOMIC DNA]</scope>
    <source>
        <strain evidence="14">ATCC BAA-461 / DSM 12804 / CCUG 43448 / CIP 107267 / Se-1111R</strain>
    </source>
</reference>
<gene>
    <name evidence="13" type="primary">frdB</name>
    <name evidence="13" type="ordered locus">Bpet0399</name>
</gene>
<dbReference type="InterPro" id="IPR004489">
    <property type="entry name" value="Succ_DH/fum_Rdtase_Fe-S"/>
</dbReference>
<evidence type="ECO:0000259" key="11">
    <source>
        <dbReference type="PROSITE" id="PS51085"/>
    </source>
</evidence>
<comment type="pathway">
    <text evidence="1">Carbohydrate metabolism; tricarboxylic acid cycle; fumarate from succinate (bacterial route): step 1/1.</text>
</comment>
<comment type="catalytic activity">
    <reaction evidence="9">
        <text>a menaquinone + succinate = a menaquinol + fumarate</text>
        <dbReference type="Rhea" id="RHEA:27834"/>
        <dbReference type="Rhea" id="RHEA-COMP:9537"/>
        <dbReference type="Rhea" id="RHEA-COMP:9539"/>
        <dbReference type="ChEBI" id="CHEBI:16374"/>
        <dbReference type="ChEBI" id="CHEBI:18151"/>
        <dbReference type="ChEBI" id="CHEBI:29806"/>
        <dbReference type="ChEBI" id="CHEBI:30031"/>
        <dbReference type="EC" id="1.3.5.1"/>
    </reaction>
</comment>
<evidence type="ECO:0000256" key="4">
    <source>
        <dbReference type="ARBA" id="ARBA00022714"/>
    </source>
</evidence>
<comment type="cofactor">
    <cofactor evidence="9">
        <name>[3Fe-4S] cluster</name>
        <dbReference type="ChEBI" id="CHEBI:21137"/>
    </cofactor>
    <text evidence="9">Binds 1 [3Fe-4S] cluster.</text>
</comment>
<evidence type="ECO:0000313" key="14">
    <source>
        <dbReference type="Proteomes" id="UP000001225"/>
    </source>
</evidence>
<feature type="domain" description="2Fe-2S ferredoxin-type" evidence="11">
    <location>
        <begin position="11"/>
        <end position="97"/>
    </location>
</feature>
<keyword evidence="6 13" id="KW-0560">Oxidoreductase</keyword>
<dbReference type="InterPro" id="IPR025192">
    <property type="entry name" value="Succ_DH/fum_Rdtase_N"/>
</dbReference>
<dbReference type="GO" id="GO:0051538">
    <property type="term" value="F:3 iron, 4 sulfur cluster binding"/>
    <property type="evidence" value="ECO:0007669"/>
    <property type="project" value="UniProtKB-KW"/>
</dbReference>
<evidence type="ECO:0000259" key="12">
    <source>
        <dbReference type="PROSITE" id="PS51379"/>
    </source>
</evidence>
<dbReference type="SUPFAM" id="SSF46548">
    <property type="entry name" value="alpha-helical ferredoxin"/>
    <property type="match status" value="1"/>
</dbReference>
<dbReference type="PROSITE" id="PS00197">
    <property type="entry name" value="2FE2S_FER_1"/>
    <property type="match status" value="1"/>
</dbReference>
<dbReference type="CDD" id="cd00207">
    <property type="entry name" value="fer2"/>
    <property type="match status" value="1"/>
</dbReference>
<dbReference type="InterPro" id="IPR017896">
    <property type="entry name" value="4Fe4S_Fe-S-bd"/>
</dbReference>
<keyword evidence="7 9" id="KW-0408">Iron</keyword>
<dbReference type="GO" id="GO:0009055">
    <property type="term" value="F:electron transfer activity"/>
    <property type="evidence" value="ECO:0007669"/>
    <property type="project" value="InterPro"/>
</dbReference>
<dbReference type="GO" id="GO:0046872">
    <property type="term" value="F:metal ion binding"/>
    <property type="evidence" value="ECO:0007669"/>
    <property type="project" value="UniProtKB-KW"/>
</dbReference>
<evidence type="ECO:0000256" key="5">
    <source>
        <dbReference type="ARBA" id="ARBA00022723"/>
    </source>
</evidence>
<dbReference type="InterPro" id="IPR050573">
    <property type="entry name" value="SDH/FRD_Iron-Sulfur"/>
</dbReference>
<evidence type="ECO:0000256" key="6">
    <source>
        <dbReference type="ARBA" id="ARBA00023002"/>
    </source>
</evidence>
<evidence type="ECO:0000256" key="2">
    <source>
        <dbReference type="ARBA" id="ARBA00009433"/>
    </source>
</evidence>
<dbReference type="EC" id="1.3.5.1" evidence="9"/>
<dbReference type="PROSITE" id="PS51085">
    <property type="entry name" value="2FE2S_FER_2"/>
    <property type="match status" value="1"/>
</dbReference>
<evidence type="ECO:0000256" key="9">
    <source>
        <dbReference type="RuleBase" id="RU361237"/>
    </source>
</evidence>
<dbReference type="InterPro" id="IPR009051">
    <property type="entry name" value="Helical_ferredxn"/>
</dbReference>
<evidence type="ECO:0000256" key="3">
    <source>
        <dbReference type="ARBA" id="ARBA00022485"/>
    </source>
</evidence>
<keyword evidence="9" id="KW-0003">3Fe-4S</keyword>
<dbReference type="GO" id="GO:0008177">
    <property type="term" value="F:succinate dehydrogenase (quinone) activity"/>
    <property type="evidence" value="ECO:0007669"/>
    <property type="project" value="UniProtKB-EC"/>
</dbReference>
<dbReference type="InterPro" id="IPR001041">
    <property type="entry name" value="2Fe-2S_ferredoxin-type"/>
</dbReference>
<dbReference type="PANTHER" id="PTHR11921">
    <property type="entry name" value="SUCCINATE DEHYDROGENASE IRON-SULFUR PROTEIN"/>
    <property type="match status" value="1"/>
</dbReference>
<dbReference type="GO" id="GO:0051537">
    <property type="term" value="F:2 iron, 2 sulfur cluster binding"/>
    <property type="evidence" value="ECO:0007669"/>
    <property type="project" value="UniProtKB-KW"/>
</dbReference>
<dbReference type="AlphaFoldDB" id="A9HYE8"/>
<dbReference type="GO" id="GO:0006099">
    <property type="term" value="P:tricarboxylic acid cycle"/>
    <property type="evidence" value="ECO:0007669"/>
    <property type="project" value="InterPro"/>
</dbReference>
<dbReference type="GO" id="GO:0051539">
    <property type="term" value="F:4 iron, 4 sulfur cluster binding"/>
    <property type="evidence" value="ECO:0007669"/>
    <property type="project" value="UniProtKB-KW"/>
</dbReference>
<dbReference type="Gene3D" id="1.10.1060.10">
    <property type="entry name" value="Alpha-helical ferredoxin"/>
    <property type="match status" value="1"/>
</dbReference>
<dbReference type="SUPFAM" id="SSF54292">
    <property type="entry name" value="2Fe-2S ferredoxin-like"/>
    <property type="match status" value="1"/>
</dbReference>
<evidence type="ECO:0000256" key="10">
    <source>
        <dbReference type="SAM" id="MobiDB-lite"/>
    </source>
</evidence>
<dbReference type="KEGG" id="bpt:Bpet0399"/>
<accession>A9HYE8</accession>
<name>A9HYE8_BORPD</name>
<organism evidence="13 14">
    <name type="scientific">Bordetella petrii (strain ATCC BAA-461 / DSM 12804 / CCUG 43448 / CIP 107267 / Se-1111R)</name>
    <dbReference type="NCBI Taxonomy" id="340100"/>
    <lineage>
        <taxon>Bacteria</taxon>
        <taxon>Pseudomonadati</taxon>
        <taxon>Pseudomonadota</taxon>
        <taxon>Betaproteobacteria</taxon>
        <taxon>Burkholderiales</taxon>
        <taxon>Alcaligenaceae</taxon>
        <taxon>Bordetella</taxon>
    </lineage>
</organism>
<proteinExistence type="inferred from homology"/>
<dbReference type="Proteomes" id="UP000001225">
    <property type="component" value="Chromosome"/>
</dbReference>
<dbReference type="InterPro" id="IPR036010">
    <property type="entry name" value="2Fe-2S_ferredoxin-like_sf"/>
</dbReference>
<keyword evidence="4 9" id="KW-0001">2Fe-2S</keyword>
<keyword evidence="14" id="KW-1185">Reference proteome</keyword>
<evidence type="ECO:0000313" key="13">
    <source>
        <dbReference type="EMBL" id="CAP40731.1"/>
    </source>
</evidence>
<dbReference type="InterPro" id="IPR006058">
    <property type="entry name" value="2Fe2S_fd_BS"/>
</dbReference>
<comment type="cofactor">
    <cofactor evidence="9">
        <name>[4Fe-4S] cluster</name>
        <dbReference type="ChEBI" id="CHEBI:49883"/>
    </cofactor>
    <text evidence="9">Binds 1 [4Fe-4S] cluster.</text>
</comment>
<protein>
    <recommendedName>
        <fullName evidence="9">Fumarate reductase iron-sulfur subunit</fullName>
        <ecNumber evidence="9">1.3.5.1</ecNumber>
    </recommendedName>
</protein>
<keyword evidence="3 9" id="KW-0004">4Fe-4S</keyword>
<keyword evidence="8 9" id="KW-0411">Iron-sulfur</keyword>
<dbReference type="Gene3D" id="3.10.20.30">
    <property type="match status" value="1"/>
</dbReference>
<feature type="region of interest" description="Disordered" evidence="10">
    <location>
        <begin position="244"/>
        <end position="265"/>
    </location>
</feature>
<dbReference type="Pfam" id="PF13085">
    <property type="entry name" value="Fer2_3"/>
    <property type="match status" value="1"/>
</dbReference>
<comment type="cofactor">
    <cofactor evidence="9">
        <name>[2Fe-2S] cluster</name>
        <dbReference type="ChEBI" id="CHEBI:190135"/>
    </cofactor>
    <text evidence="9">Binds 1 [2Fe-2S] cluster.</text>
</comment>
<sequence length="265" mass="28229">MPRQDPTSGVLQVSVWRGGADGGFQVFEVPRRDNQTVLDVATHIQRHLDSTLSYRYACRVGMCGSCAMTVNGVARWTCRTHVSRVARNGRIELAPLSNLPIVKDLVTDMAPFFDKWQRAQGRYTGPAGRHDPVARVDPSSPRRRAADAGIECIGCGVCYASCDVVSWKPQFLGPAALNRAWTLVNDERDTGGARRLAAVAGDAGCHSCHTQGSCTVRCPKGIAPTAAIAGLKRMAARAALRGELPEADEAEGPAAHADGLTGVAP</sequence>
<dbReference type="GO" id="GO:0022904">
    <property type="term" value="P:respiratory electron transport chain"/>
    <property type="evidence" value="ECO:0007669"/>
    <property type="project" value="TreeGrafter"/>
</dbReference>
<evidence type="ECO:0000256" key="7">
    <source>
        <dbReference type="ARBA" id="ARBA00023004"/>
    </source>
</evidence>